<dbReference type="PANTHER" id="PTHR43316">
    <property type="entry name" value="HYDROLASE, HALOACID DELAHOGENASE-RELATED"/>
    <property type="match status" value="1"/>
</dbReference>
<dbReference type="SUPFAM" id="SSF56784">
    <property type="entry name" value="HAD-like"/>
    <property type="match status" value="1"/>
</dbReference>
<dbReference type="RefSeq" id="WP_089201351.1">
    <property type="nucleotide sequence ID" value="NZ_NHRJ02000015.1"/>
</dbReference>
<keyword evidence="1 2" id="KW-0378">Hydrolase</keyword>
<dbReference type="PANTHER" id="PTHR43316:SF8">
    <property type="entry name" value="HAD FAMILY HYDROLASE"/>
    <property type="match status" value="1"/>
</dbReference>
<proteinExistence type="predicted"/>
<dbReference type="InterPro" id="IPR023198">
    <property type="entry name" value="PGP-like_dom2"/>
</dbReference>
<dbReference type="Gene3D" id="1.10.150.240">
    <property type="entry name" value="Putative phosphatase, domain 2"/>
    <property type="match status" value="1"/>
</dbReference>
<dbReference type="SFLD" id="SFLDG01129">
    <property type="entry name" value="C1.5:_HAD__Beta-PGM__Phosphata"/>
    <property type="match status" value="1"/>
</dbReference>
<reference evidence="2" key="1">
    <citation type="submission" date="2018-06" db="EMBL/GenBank/DDBJ databases">
        <title>Paenibacillus xerothermodurans sp. nov. an extremely dry heat resistant spore forming bacterium isolated from the soil of Cape Canaveral, Florida.</title>
        <authorList>
            <person name="Seuylemezian A."/>
            <person name="Kaur N."/>
            <person name="Patil P."/>
            <person name="Patil P."/>
            <person name="Mayilraj S."/>
            <person name="Vaishampayan P."/>
        </authorList>
    </citation>
    <scope>NUCLEOTIDE SEQUENCE [LARGE SCALE GENOMIC DNA]</scope>
    <source>
        <strain evidence="2">ATCC 27380</strain>
    </source>
</reference>
<dbReference type="EMBL" id="NHRJ02000015">
    <property type="protein sequence ID" value="PZE19606.1"/>
    <property type="molecule type" value="Genomic_DNA"/>
</dbReference>
<dbReference type="InterPro" id="IPR023214">
    <property type="entry name" value="HAD_sf"/>
</dbReference>
<dbReference type="SFLD" id="SFLDS00003">
    <property type="entry name" value="Haloacid_Dehalogenase"/>
    <property type="match status" value="1"/>
</dbReference>
<dbReference type="AlphaFoldDB" id="A0A2W1NPE8"/>
<accession>A0A2W1NPE8</accession>
<sequence>MTKQTILFDLDDTLIHCNKYFDLVIDQFADLMEMWFHSYQIPVEDIKNKQAEVDLKRVLISGFEPDHFPQSFVDTYLFFSDVTGRSQRPGEIERLTELGRGVYGHSIEPYPFVFETLTELQAEGHVLHLYTGGDLEIQMRKVTEAGLVRFFGSRIHVARHKTIDFLEALIRKEGFGRKSTWMIGNSLRTDITPALTAGIHAIFMPAVQEWAFNNVEVNIEPTGAFLTLNSLREIPEAIRSYIARGSAFTTKPASNE</sequence>
<dbReference type="Proteomes" id="UP000214746">
    <property type="component" value="Unassembled WGS sequence"/>
</dbReference>
<evidence type="ECO:0000313" key="3">
    <source>
        <dbReference type="Proteomes" id="UP000214746"/>
    </source>
</evidence>
<gene>
    <name evidence="2" type="ORF">CBW46_017990</name>
</gene>
<dbReference type="GO" id="GO:0016787">
    <property type="term" value="F:hydrolase activity"/>
    <property type="evidence" value="ECO:0007669"/>
    <property type="project" value="UniProtKB-KW"/>
</dbReference>
<dbReference type="OrthoDB" id="6101375at2"/>
<comment type="caution">
    <text evidence="2">The sequence shown here is derived from an EMBL/GenBank/DDBJ whole genome shotgun (WGS) entry which is preliminary data.</text>
</comment>
<protein>
    <submittedName>
        <fullName evidence="2">HAD family hydrolase</fullName>
    </submittedName>
</protein>
<dbReference type="Pfam" id="PF00702">
    <property type="entry name" value="Hydrolase"/>
    <property type="match status" value="1"/>
</dbReference>
<keyword evidence="3" id="KW-1185">Reference proteome</keyword>
<organism evidence="2 3">
    <name type="scientific">Paenibacillus xerothermodurans</name>
    <dbReference type="NCBI Taxonomy" id="1977292"/>
    <lineage>
        <taxon>Bacteria</taxon>
        <taxon>Bacillati</taxon>
        <taxon>Bacillota</taxon>
        <taxon>Bacilli</taxon>
        <taxon>Bacillales</taxon>
        <taxon>Paenibacillaceae</taxon>
        <taxon>Paenibacillus</taxon>
    </lineage>
</organism>
<dbReference type="InterPro" id="IPR051540">
    <property type="entry name" value="S-2-haloacid_dehalogenase"/>
</dbReference>
<evidence type="ECO:0000256" key="1">
    <source>
        <dbReference type="ARBA" id="ARBA00022801"/>
    </source>
</evidence>
<dbReference type="InterPro" id="IPR036412">
    <property type="entry name" value="HAD-like_sf"/>
</dbReference>
<dbReference type="Gene3D" id="3.40.50.1000">
    <property type="entry name" value="HAD superfamily/HAD-like"/>
    <property type="match status" value="1"/>
</dbReference>
<name>A0A2W1NPE8_PAEXE</name>
<evidence type="ECO:0000313" key="2">
    <source>
        <dbReference type="EMBL" id="PZE19606.1"/>
    </source>
</evidence>